<evidence type="ECO:0000256" key="4">
    <source>
        <dbReference type="ARBA" id="ARBA00023157"/>
    </source>
</evidence>
<comment type="caution">
    <text evidence="5">Lacks conserved residue(s) required for the propagation of feature annotation.</text>
</comment>
<dbReference type="Bgee" id="ENSLACG00000013905">
    <property type="expression patterns" value="Expressed in pectoral fin"/>
</dbReference>
<evidence type="ECO:0000259" key="6">
    <source>
        <dbReference type="Pfam" id="PF00082"/>
    </source>
</evidence>
<keyword evidence="3" id="KW-0720">Serine protease</keyword>
<dbReference type="CDD" id="cd04059">
    <property type="entry name" value="Peptidases_S8_Protein_convertases_Kexins_Furin-like"/>
    <property type="match status" value="1"/>
</dbReference>
<evidence type="ECO:0000256" key="1">
    <source>
        <dbReference type="ARBA" id="ARBA00022670"/>
    </source>
</evidence>
<dbReference type="PROSITE" id="PS00137">
    <property type="entry name" value="SUBTILASE_HIS"/>
    <property type="match status" value="1"/>
</dbReference>
<dbReference type="Ensembl" id="ENSLACT00000015899.1">
    <property type="protein sequence ID" value="ENSLACP00000015789.1"/>
    <property type="gene ID" value="ENSLACG00000013905.1"/>
</dbReference>
<dbReference type="FunFam" id="3.40.50.200:FF:000095">
    <property type="entry name" value="Uncharacterized protein"/>
    <property type="match status" value="1"/>
</dbReference>
<sequence length="151" mass="15754">HGTKCAGEIAMEANNSFCGVGIAFHSKIGGVRLLDGYVTDAMEATALTYNNDYIDIYSCSWGPRDNGRTMAGPGRLTRKALRMGTKKGRNGKGSIFVWASGNGGMVNDHCGADGYVSSIYTIAIGAASHHGLPAFFGEPCPAIMAVTLTGS</sequence>
<keyword evidence="2" id="KW-0378">Hydrolase</keyword>
<reference evidence="7" key="2">
    <citation type="submission" date="2025-08" db="UniProtKB">
        <authorList>
            <consortium name="Ensembl"/>
        </authorList>
    </citation>
    <scope>IDENTIFICATION</scope>
</reference>
<evidence type="ECO:0000256" key="2">
    <source>
        <dbReference type="ARBA" id="ARBA00022801"/>
    </source>
</evidence>
<dbReference type="InterPro" id="IPR034182">
    <property type="entry name" value="Kexin/furin"/>
</dbReference>
<evidence type="ECO:0000313" key="7">
    <source>
        <dbReference type="Ensembl" id="ENSLACP00000015789.1"/>
    </source>
</evidence>
<dbReference type="InterPro" id="IPR022398">
    <property type="entry name" value="Peptidase_S8_His-AS"/>
</dbReference>
<dbReference type="GO" id="GO:0005802">
    <property type="term" value="C:trans-Golgi network"/>
    <property type="evidence" value="ECO:0007669"/>
    <property type="project" value="TreeGrafter"/>
</dbReference>
<dbReference type="GO" id="GO:0016485">
    <property type="term" value="P:protein processing"/>
    <property type="evidence" value="ECO:0007669"/>
    <property type="project" value="TreeGrafter"/>
</dbReference>
<organism evidence="7 8">
    <name type="scientific">Latimeria chalumnae</name>
    <name type="common">Coelacanth</name>
    <dbReference type="NCBI Taxonomy" id="7897"/>
    <lineage>
        <taxon>Eukaryota</taxon>
        <taxon>Metazoa</taxon>
        <taxon>Chordata</taxon>
        <taxon>Craniata</taxon>
        <taxon>Vertebrata</taxon>
        <taxon>Euteleostomi</taxon>
        <taxon>Coelacanthiformes</taxon>
        <taxon>Coelacanthidae</taxon>
        <taxon>Latimeria</taxon>
    </lineage>
</organism>
<evidence type="ECO:0000313" key="8">
    <source>
        <dbReference type="Proteomes" id="UP000008672"/>
    </source>
</evidence>
<feature type="domain" description="Peptidase S8/S53" evidence="6">
    <location>
        <begin position="1"/>
        <end position="143"/>
    </location>
</feature>
<evidence type="ECO:0000256" key="3">
    <source>
        <dbReference type="ARBA" id="ARBA00022825"/>
    </source>
</evidence>
<dbReference type="EMBL" id="AFYH01098837">
    <property type="status" value="NOT_ANNOTATED_CDS"/>
    <property type="molecule type" value="Genomic_DNA"/>
</dbReference>
<reference evidence="8" key="1">
    <citation type="submission" date="2011-08" db="EMBL/GenBank/DDBJ databases">
        <title>The draft genome of Latimeria chalumnae.</title>
        <authorList>
            <person name="Di Palma F."/>
            <person name="Alfoldi J."/>
            <person name="Johnson J."/>
            <person name="Berlin A."/>
            <person name="Gnerre S."/>
            <person name="Jaffe D."/>
            <person name="MacCallum I."/>
            <person name="Young S."/>
            <person name="Walker B.J."/>
            <person name="Lander E."/>
            <person name="Lindblad-Toh K."/>
        </authorList>
    </citation>
    <scope>NUCLEOTIDE SEQUENCE [LARGE SCALE GENOMIC DNA]</scope>
    <source>
        <strain evidence="8">Wild caught</strain>
    </source>
</reference>
<dbReference type="STRING" id="7897.ENSLACP00000015789"/>
<dbReference type="GO" id="GO:0000139">
    <property type="term" value="C:Golgi membrane"/>
    <property type="evidence" value="ECO:0007669"/>
    <property type="project" value="TreeGrafter"/>
</dbReference>
<reference evidence="7" key="3">
    <citation type="submission" date="2025-09" db="UniProtKB">
        <authorList>
            <consortium name="Ensembl"/>
        </authorList>
    </citation>
    <scope>IDENTIFICATION</scope>
</reference>
<comment type="similarity">
    <text evidence="5">Belongs to the peptidase S8 family.</text>
</comment>
<dbReference type="EMBL" id="AFYH01098834">
    <property type="status" value="NOT_ANNOTATED_CDS"/>
    <property type="molecule type" value="Genomic_DNA"/>
</dbReference>
<dbReference type="EMBL" id="AFYH01098835">
    <property type="status" value="NOT_ANNOTATED_CDS"/>
    <property type="molecule type" value="Genomic_DNA"/>
</dbReference>
<keyword evidence="8" id="KW-1185">Reference proteome</keyword>
<protein>
    <recommendedName>
        <fullName evidence="6">Peptidase S8/S53 domain-containing protein</fullName>
    </recommendedName>
</protein>
<dbReference type="Proteomes" id="UP000008672">
    <property type="component" value="Unassembled WGS sequence"/>
</dbReference>
<accession>H3B1L8</accession>
<dbReference type="eggNOG" id="KOG3525">
    <property type="taxonomic scope" value="Eukaryota"/>
</dbReference>
<keyword evidence="1" id="KW-0645">Protease</keyword>
<dbReference type="EMBL" id="AFYH01098836">
    <property type="status" value="NOT_ANNOTATED_CDS"/>
    <property type="molecule type" value="Genomic_DNA"/>
</dbReference>
<dbReference type="PANTHER" id="PTHR42884:SF23">
    <property type="entry name" value="FURIN-LIKE PROTEASE 2"/>
    <property type="match status" value="1"/>
</dbReference>
<dbReference type="InParanoid" id="H3B1L8"/>
<dbReference type="Gene3D" id="3.40.50.200">
    <property type="entry name" value="Peptidase S8/S53 domain"/>
    <property type="match status" value="1"/>
</dbReference>
<dbReference type="Pfam" id="PF00082">
    <property type="entry name" value="Peptidase_S8"/>
    <property type="match status" value="1"/>
</dbReference>
<dbReference type="GO" id="GO:0004252">
    <property type="term" value="F:serine-type endopeptidase activity"/>
    <property type="evidence" value="ECO:0007669"/>
    <property type="project" value="InterPro"/>
</dbReference>
<dbReference type="HOGENOM" id="CLU_068978_2_0_1"/>
<dbReference type="SUPFAM" id="SSF52743">
    <property type="entry name" value="Subtilisin-like"/>
    <property type="match status" value="1"/>
</dbReference>
<dbReference type="PANTHER" id="PTHR42884">
    <property type="entry name" value="PROPROTEIN CONVERTASE SUBTILISIN/KEXIN-RELATED"/>
    <property type="match status" value="1"/>
</dbReference>
<keyword evidence="4" id="KW-1015">Disulfide bond</keyword>
<dbReference type="PROSITE" id="PS51892">
    <property type="entry name" value="SUBTILASE"/>
    <property type="match status" value="1"/>
</dbReference>
<name>H3B1L8_LATCH</name>
<dbReference type="OMA" id="HRCTTEH"/>
<dbReference type="InterPro" id="IPR000209">
    <property type="entry name" value="Peptidase_S8/S53_dom"/>
</dbReference>
<proteinExistence type="inferred from homology"/>
<evidence type="ECO:0000256" key="5">
    <source>
        <dbReference type="PROSITE-ProRule" id="PRU01240"/>
    </source>
</evidence>
<dbReference type="GeneTree" id="ENSGT00940000166515"/>
<dbReference type="InterPro" id="IPR036852">
    <property type="entry name" value="Peptidase_S8/S53_dom_sf"/>
</dbReference>
<dbReference type="AlphaFoldDB" id="H3B1L8"/>